<sequence>MAPSGARATKFGEATVAKRDNAAALTADNFAPMTLEELMIDLNKQVPLTKRAVSELPRHTAHLSSNITANFKLLEAVMENHWTLVQHRWTKKSVRQRENVTVYGSYPMRWLLLPLLGCYLPF</sequence>
<organism evidence="1 2">
    <name type="scientific">Bimuria novae-zelandiae CBS 107.79</name>
    <dbReference type="NCBI Taxonomy" id="1447943"/>
    <lineage>
        <taxon>Eukaryota</taxon>
        <taxon>Fungi</taxon>
        <taxon>Dikarya</taxon>
        <taxon>Ascomycota</taxon>
        <taxon>Pezizomycotina</taxon>
        <taxon>Dothideomycetes</taxon>
        <taxon>Pleosporomycetidae</taxon>
        <taxon>Pleosporales</taxon>
        <taxon>Massarineae</taxon>
        <taxon>Didymosphaeriaceae</taxon>
        <taxon>Bimuria</taxon>
    </lineage>
</organism>
<evidence type="ECO:0000313" key="1">
    <source>
        <dbReference type="EMBL" id="KAF1966018.1"/>
    </source>
</evidence>
<accession>A0A6A5UMS7</accession>
<dbReference type="EMBL" id="ML976752">
    <property type="protein sequence ID" value="KAF1966018.1"/>
    <property type="molecule type" value="Genomic_DNA"/>
</dbReference>
<gene>
    <name evidence="1" type="ORF">BU23DRAFT_560588</name>
</gene>
<name>A0A6A5UMS7_9PLEO</name>
<proteinExistence type="predicted"/>
<protein>
    <submittedName>
        <fullName evidence="1">Uncharacterized protein</fullName>
    </submittedName>
</protein>
<dbReference type="Proteomes" id="UP000800036">
    <property type="component" value="Unassembled WGS sequence"/>
</dbReference>
<reference evidence="1" key="1">
    <citation type="journal article" date="2020" name="Stud. Mycol.">
        <title>101 Dothideomycetes genomes: a test case for predicting lifestyles and emergence of pathogens.</title>
        <authorList>
            <person name="Haridas S."/>
            <person name="Albert R."/>
            <person name="Binder M."/>
            <person name="Bloem J."/>
            <person name="Labutti K."/>
            <person name="Salamov A."/>
            <person name="Andreopoulos B."/>
            <person name="Baker S."/>
            <person name="Barry K."/>
            <person name="Bills G."/>
            <person name="Bluhm B."/>
            <person name="Cannon C."/>
            <person name="Castanera R."/>
            <person name="Culley D."/>
            <person name="Daum C."/>
            <person name="Ezra D."/>
            <person name="Gonzalez J."/>
            <person name="Henrissat B."/>
            <person name="Kuo A."/>
            <person name="Liang C."/>
            <person name="Lipzen A."/>
            <person name="Lutzoni F."/>
            <person name="Magnuson J."/>
            <person name="Mondo S."/>
            <person name="Nolan M."/>
            <person name="Ohm R."/>
            <person name="Pangilinan J."/>
            <person name="Park H.-J."/>
            <person name="Ramirez L."/>
            <person name="Alfaro M."/>
            <person name="Sun H."/>
            <person name="Tritt A."/>
            <person name="Yoshinaga Y."/>
            <person name="Zwiers L.-H."/>
            <person name="Turgeon B."/>
            <person name="Goodwin S."/>
            <person name="Spatafora J."/>
            <person name="Crous P."/>
            <person name="Grigoriev I."/>
        </authorList>
    </citation>
    <scope>NUCLEOTIDE SEQUENCE</scope>
    <source>
        <strain evidence="1">CBS 107.79</strain>
    </source>
</reference>
<dbReference type="AlphaFoldDB" id="A0A6A5UMS7"/>
<evidence type="ECO:0000313" key="2">
    <source>
        <dbReference type="Proteomes" id="UP000800036"/>
    </source>
</evidence>
<keyword evidence="2" id="KW-1185">Reference proteome</keyword>